<evidence type="ECO:0000313" key="1">
    <source>
        <dbReference type="EMBL" id="NMR73658.1"/>
    </source>
</evidence>
<comment type="caution">
    <text evidence="1">The sequence shown here is derived from an EMBL/GenBank/DDBJ whole genome shotgun (WGS) entry which is preliminary data.</text>
</comment>
<sequence>MNDIKQQMKILITKMHEYGFEEIAINNDVPAMDQEFAKALVNYLEATSNAFLSVSRLHKLAKQRDFKVLSENLEQDLKTLAGMASMIGNTCNSYGRMEIEAFDVALEALHRAKEESKFSAC</sequence>
<gene>
    <name evidence="1" type="ORF">HKB35_08535</name>
</gene>
<dbReference type="Proteomes" id="UP000565155">
    <property type="component" value="Unassembled WGS sequence"/>
</dbReference>
<reference evidence="1 2" key="1">
    <citation type="submission" date="2020-04" db="EMBL/GenBank/DDBJ databases">
        <title>Whole-genome sequencing of Vibrio spp. from China reveals different genetic environments of blaCTX-M-14 among diverse lineages.</title>
        <authorList>
            <person name="Zheng Z."/>
            <person name="Ye L."/>
            <person name="Chen S."/>
        </authorList>
    </citation>
    <scope>NUCLEOTIDE SEQUENCE [LARGE SCALE GENOMIC DNA]</scope>
    <source>
        <strain evidence="1 2">Vb1636</strain>
    </source>
</reference>
<dbReference type="AlphaFoldDB" id="A0A7Y0QX85"/>
<dbReference type="EMBL" id="JABCMA010000006">
    <property type="protein sequence ID" value="NMR73658.1"/>
    <property type="molecule type" value="Genomic_DNA"/>
</dbReference>
<evidence type="ECO:0000313" key="2">
    <source>
        <dbReference type="Proteomes" id="UP000565155"/>
    </source>
</evidence>
<name>A0A7Y0QX85_VIBAL</name>
<proteinExistence type="predicted"/>
<dbReference type="RefSeq" id="WP_140165216.1">
    <property type="nucleotide sequence ID" value="NZ_JABCMA010000006.1"/>
</dbReference>
<organism evidence="1 2">
    <name type="scientific">Vibrio alginolyticus</name>
    <dbReference type="NCBI Taxonomy" id="663"/>
    <lineage>
        <taxon>Bacteria</taxon>
        <taxon>Pseudomonadati</taxon>
        <taxon>Pseudomonadota</taxon>
        <taxon>Gammaproteobacteria</taxon>
        <taxon>Vibrionales</taxon>
        <taxon>Vibrionaceae</taxon>
        <taxon>Vibrio</taxon>
    </lineage>
</organism>
<accession>A0A7Y0QX85</accession>
<protein>
    <submittedName>
        <fullName evidence="1">Uncharacterized protein</fullName>
    </submittedName>
</protein>